<proteinExistence type="predicted"/>
<evidence type="ECO:0000256" key="1">
    <source>
        <dbReference type="SAM" id="SignalP"/>
    </source>
</evidence>
<dbReference type="AlphaFoldDB" id="A0A547PEP5"/>
<gene>
    <name evidence="2" type="ORF">FGU71_12110</name>
</gene>
<dbReference type="Proteomes" id="UP000316343">
    <property type="component" value="Unassembled WGS sequence"/>
</dbReference>
<evidence type="ECO:0008006" key="4">
    <source>
        <dbReference type="Google" id="ProtNLM"/>
    </source>
</evidence>
<sequence>MTAVRILSFLAFVVFIAAGITASPAHAQDRETPYWASLRYDEVRMRVGPSGEYKIEWLYRRKGLPVKVVRMREGWRLVQDPEGVQGWIAASQLTLDRGALIIGDGLVDMRALPDASSSLQWRAEPGVVGRLLGCREEWCELDVTGRRGWVPADRIWGAGEP</sequence>
<keyword evidence="3" id="KW-1185">Reference proteome</keyword>
<organism evidence="2 3">
    <name type="scientific">Erythrobacter insulae</name>
    <dbReference type="NCBI Taxonomy" id="2584124"/>
    <lineage>
        <taxon>Bacteria</taxon>
        <taxon>Pseudomonadati</taxon>
        <taxon>Pseudomonadota</taxon>
        <taxon>Alphaproteobacteria</taxon>
        <taxon>Sphingomonadales</taxon>
        <taxon>Erythrobacteraceae</taxon>
        <taxon>Erythrobacter/Porphyrobacter group</taxon>
        <taxon>Erythrobacter</taxon>
    </lineage>
</organism>
<dbReference type="OrthoDB" id="9810773at2"/>
<keyword evidence="1" id="KW-0732">Signal</keyword>
<reference evidence="2 3" key="1">
    <citation type="submission" date="2019-06" db="EMBL/GenBank/DDBJ databases">
        <title>Erythrobacter insulae sp. nov., isolated from a tidal flat.</title>
        <authorList>
            <person name="Yoon J.-H."/>
        </authorList>
    </citation>
    <scope>NUCLEOTIDE SEQUENCE [LARGE SCALE GENOMIC DNA]</scope>
    <source>
        <strain evidence="2 3">JBTF-M21</strain>
    </source>
</reference>
<name>A0A547PEP5_9SPHN</name>
<comment type="caution">
    <text evidence="2">The sequence shown here is derived from an EMBL/GenBank/DDBJ whole genome shotgun (WGS) entry which is preliminary data.</text>
</comment>
<dbReference type="RefSeq" id="WP_142788806.1">
    <property type="nucleotide sequence ID" value="NZ_VHJK01000001.1"/>
</dbReference>
<feature type="signal peptide" evidence="1">
    <location>
        <begin position="1"/>
        <end position="27"/>
    </location>
</feature>
<dbReference type="Pfam" id="PF06347">
    <property type="entry name" value="SH3_4"/>
    <property type="match status" value="2"/>
</dbReference>
<evidence type="ECO:0000313" key="2">
    <source>
        <dbReference type="EMBL" id="TRD12534.1"/>
    </source>
</evidence>
<feature type="chain" id="PRO_5021741828" description="SH3b domain-containing protein" evidence="1">
    <location>
        <begin position="28"/>
        <end position="161"/>
    </location>
</feature>
<dbReference type="InterPro" id="IPR010466">
    <property type="entry name" value="DUF1058"/>
</dbReference>
<protein>
    <recommendedName>
        <fullName evidence="4">SH3b domain-containing protein</fullName>
    </recommendedName>
</protein>
<accession>A0A547PEP5</accession>
<evidence type="ECO:0000313" key="3">
    <source>
        <dbReference type="Proteomes" id="UP000316343"/>
    </source>
</evidence>
<dbReference type="Gene3D" id="2.30.30.40">
    <property type="entry name" value="SH3 Domains"/>
    <property type="match status" value="1"/>
</dbReference>
<dbReference type="EMBL" id="VHJK01000001">
    <property type="protein sequence ID" value="TRD12534.1"/>
    <property type="molecule type" value="Genomic_DNA"/>
</dbReference>